<dbReference type="InterPro" id="IPR027791">
    <property type="entry name" value="Galactosyl_T_C"/>
</dbReference>
<dbReference type="GO" id="GO:0016740">
    <property type="term" value="F:transferase activity"/>
    <property type="evidence" value="ECO:0007669"/>
    <property type="project" value="UniProtKB-KW"/>
</dbReference>
<name>A0A521CGQ3_9SPHI</name>
<dbReference type="Proteomes" id="UP000315971">
    <property type="component" value="Unassembled WGS sequence"/>
</dbReference>
<evidence type="ECO:0000313" key="4">
    <source>
        <dbReference type="EMBL" id="SMO58637.1"/>
    </source>
</evidence>
<evidence type="ECO:0000313" key="5">
    <source>
        <dbReference type="Proteomes" id="UP000315971"/>
    </source>
</evidence>
<dbReference type="AlphaFoldDB" id="A0A521CGQ3"/>
<feature type="domain" description="Galactosyltransferase C-terminal" evidence="3">
    <location>
        <begin position="187"/>
        <end position="246"/>
    </location>
</feature>
<dbReference type="PANTHER" id="PTHR43685:SF3">
    <property type="entry name" value="SLR2126 PROTEIN"/>
    <property type="match status" value="1"/>
</dbReference>
<dbReference type="Pfam" id="PF00535">
    <property type="entry name" value="Glycos_transf_2"/>
    <property type="match status" value="1"/>
</dbReference>
<dbReference type="Pfam" id="PF02709">
    <property type="entry name" value="Glyco_transf_7C"/>
    <property type="match status" value="1"/>
</dbReference>
<dbReference type="EMBL" id="FXSZ01000004">
    <property type="protein sequence ID" value="SMO58637.1"/>
    <property type="molecule type" value="Genomic_DNA"/>
</dbReference>
<protein>
    <submittedName>
        <fullName evidence="4">Glycosyltransferase involved in cell wall bisynthesis</fullName>
    </submittedName>
</protein>
<dbReference type="InterPro" id="IPR050834">
    <property type="entry name" value="Glycosyltransf_2"/>
</dbReference>
<evidence type="ECO:0000256" key="1">
    <source>
        <dbReference type="ARBA" id="ARBA00022679"/>
    </source>
</evidence>
<dbReference type="SUPFAM" id="SSF53448">
    <property type="entry name" value="Nucleotide-diphospho-sugar transferases"/>
    <property type="match status" value="1"/>
</dbReference>
<reference evidence="4 5" key="1">
    <citation type="submission" date="2017-05" db="EMBL/GenBank/DDBJ databases">
        <authorList>
            <person name="Varghese N."/>
            <person name="Submissions S."/>
        </authorList>
    </citation>
    <scope>NUCLEOTIDE SEQUENCE [LARGE SCALE GENOMIC DNA]</scope>
    <source>
        <strain evidence="4 5">DSM 21342</strain>
    </source>
</reference>
<feature type="domain" description="Glycosyltransferase 2-like" evidence="2">
    <location>
        <begin position="22"/>
        <end position="128"/>
    </location>
</feature>
<accession>A0A521CGQ3</accession>
<dbReference type="PANTHER" id="PTHR43685">
    <property type="entry name" value="GLYCOSYLTRANSFERASE"/>
    <property type="match status" value="1"/>
</dbReference>
<evidence type="ECO:0000259" key="3">
    <source>
        <dbReference type="Pfam" id="PF02709"/>
    </source>
</evidence>
<dbReference type="InterPro" id="IPR029044">
    <property type="entry name" value="Nucleotide-diphossugar_trans"/>
</dbReference>
<proteinExistence type="predicted"/>
<dbReference type="Gene3D" id="3.90.550.10">
    <property type="entry name" value="Spore Coat Polysaccharide Biosynthesis Protein SpsA, Chain A"/>
    <property type="match status" value="1"/>
</dbReference>
<dbReference type="CDD" id="cd06420">
    <property type="entry name" value="GT2_Chondriotin_Pol_N"/>
    <property type="match status" value="1"/>
</dbReference>
<keyword evidence="1 4" id="KW-0808">Transferase</keyword>
<evidence type="ECO:0000259" key="2">
    <source>
        <dbReference type="Pfam" id="PF00535"/>
    </source>
</evidence>
<dbReference type="InterPro" id="IPR001173">
    <property type="entry name" value="Glyco_trans_2-like"/>
</dbReference>
<organism evidence="4 5">
    <name type="scientific">Solitalea koreensis</name>
    <dbReference type="NCBI Taxonomy" id="543615"/>
    <lineage>
        <taxon>Bacteria</taxon>
        <taxon>Pseudomonadati</taxon>
        <taxon>Bacteroidota</taxon>
        <taxon>Sphingobacteriia</taxon>
        <taxon>Sphingobacteriales</taxon>
        <taxon>Sphingobacteriaceae</taxon>
        <taxon>Solitalea</taxon>
    </lineage>
</organism>
<gene>
    <name evidence="4" type="ORF">SAMN06265350_10452</name>
</gene>
<keyword evidence="5" id="KW-1185">Reference proteome</keyword>
<sequence>MHLVFKSQNGLFINNMNTFSCSLIISTYNWPEALALVFKSIAIQTVLPNEIIIADDGSNDETRNLINSFQKEFPIPLIHVWHEDNGFRKTIIMNTAISKSLGDYIIQIDGDIILHSEFIKDHLMAAKNGFFIRGSRTQLLEEKSKSVINNQEIHFSPFEKGIKNRLNATHAPLLSFLVKGNPTDPQDVIGCNMAFWKKDFINVNGYDNNIEGWGHEDIELAARLVNSGVKKRHLKFAAVCYHIFHKPNARHNEENNKAYFYTIWKNGVVRCKNGYSELSTTVRNDH</sequence>